<comment type="caution">
    <text evidence="1">The sequence shown here is derived from an EMBL/GenBank/DDBJ whole genome shotgun (WGS) entry which is preliminary data.</text>
</comment>
<sequence length="51" mass="6245">MRRIISSSLLLLESPSSPFLFQFLSINFASPIFWQFFLYFSDFFFCWLEDY</sequence>
<proteinExistence type="predicted"/>
<organism evidence="1 2">
    <name type="scientific">Arabidopsis thaliana</name>
    <name type="common">Mouse-ear cress</name>
    <dbReference type="NCBI Taxonomy" id="3702"/>
    <lineage>
        <taxon>Eukaryota</taxon>
        <taxon>Viridiplantae</taxon>
        <taxon>Streptophyta</taxon>
        <taxon>Embryophyta</taxon>
        <taxon>Tracheophyta</taxon>
        <taxon>Spermatophyta</taxon>
        <taxon>Magnoliopsida</taxon>
        <taxon>eudicotyledons</taxon>
        <taxon>Gunneridae</taxon>
        <taxon>Pentapetalae</taxon>
        <taxon>rosids</taxon>
        <taxon>malvids</taxon>
        <taxon>Brassicales</taxon>
        <taxon>Brassicaceae</taxon>
        <taxon>Camelineae</taxon>
        <taxon>Arabidopsis</taxon>
    </lineage>
</organism>
<reference evidence="2" key="1">
    <citation type="journal article" date="2016" name="Proc. Natl. Acad. Sci. U.S.A.">
        <title>Chromosome-level assembly of Arabidopsis thaliana Ler reveals the extent of translocation and inversion polymorphisms.</title>
        <authorList>
            <person name="Zapata L."/>
            <person name="Ding J."/>
            <person name="Willing E.M."/>
            <person name="Hartwig B."/>
            <person name="Bezdan D."/>
            <person name="Jiao W.B."/>
            <person name="Patel V."/>
            <person name="Velikkakam James G."/>
            <person name="Koornneef M."/>
            <person name="Ossowski S."/>
            <person name="Schneeberger K."/>
        </authorList>
    </citation>
    <scope>NUCLEOTIDE SEQUENCE [LARGE SCALE GENOMIC DNA]</scope>
    <source>
        <strain evidence="2">cv. Landsberg erecta</strain>
    </source>
</reference>
<evidence type="ECO:0000313" key="2">
    <source>
        <dbReference type="Proteomes" id="UP000078284"/>
    </source>
</evidence>
<gene>
    <name evidence="1" type="ordered locus">AXX17_At1g38730</name>
</gene>
<name>A0A178WGA7_ARATH</name>
<dbReference type="Proteomes" id="UP000078284">
    <property type="component" value="Chromosome 1"/>
</dbReference>
<evidence type="ECO:0000313" key="1">
    <source>
        <dbReference type="EMBL" id="OAP17360.1"/>
    </source>
</evidence>
<protein>
    <submittedName>
        <fullName evidence="1">Uncharacterized protein</fullName>
    </submittedName>
</protein>
<dbReference type="AlphaFoldDB" id="A0A178WGA7"/>
<accession>A0A178WGA7</accession>
<dbReference type="EMBL" id="LUHQ01000001">
    <property type="protein sequence ID" value="OAP17360.1"/>
    <property type="molecule type" value="Genomic_DNA"/>
</dbReference>